<feature type="transmembrane region" description="Helical" evidence="6">
    <location>
        <begin position="100"/>
        <end position="119"/>
    </location>
</feature>
<sequence length="302" mass="32704">MNQKVKWSILAAVACVFWGISGLFGKNLFNSNPLITPIFLTKIRMVISGIIILLFAAITKQKPFAIWKNKKDALNVAAYGLLGLVPVQLFYFIVVKEANASIATILQFVGPFFVIFWMLITKQQVYRNLDLISATLAFLGFFLLATHGNLQTLTLSPGALLFGMLSAVGVATNTLIPRRLVSLYPTAVITGWGLLIAGIALFILNPSVPKISITFGMITDLSGVIVIGTLIPFQWMAGALRYISPSTASLLDAFEPISAMIGSILVFNLALTPMDIIGSVIIIGAVLLVSLNPPRLTKKAHR</sequence>
<evidence type="ECO:0000259" key="7">
    <source>
        <dbReference type="Pfam" id="PF00892"/>
    </source>
</evidence>
<feature type="transmembrane region" description="Helical" evidence="6">
    <location>
        <begin position="276"/>
        <end position="293"/>
    </location>
</feature>
<comment type="subcellular location">
    <subcellularLocation>
        <location evidence="1">Endomembrane system</location>
        <topology evidence="1">Multi-pass membrane protein</topology>
    </subcellularLocation>
</comment>
<reference evidence="8 9" key="1">
    <citation type="submission" date="2024-04" db="EMBL/GenBank/DDBJ databases">
        <title>Three lactobacilli isolated from voided urine samples from females with type 2 diabetes.</title>
        <authorList>
            <person name="Kula A."/>
            <person name="Stegman N."/>
            <person name="Putonti C."/>
        </authorList>
    </citation>
    <scope>NUCLEOTIDE SEQUENCE [LARGE SCALE GENOMIC DNA]</scope>
    <source>
        <strain evidence="8 9">1855</strain>
    </source>
</reference>
<keyword evidence="5 6" id="KW-0472">Membrane</keyword>
<gene>
    <name evidence="8" type="ORF">AAC431_02760</name>
</gene>
<feature type="transmembrane region" description="Helical" evidence="6">
    <location>
        <begin position="76"/>
        <end position="94"/>
    </location>
</feature>
<dbReference type="EMBL" id="JBBVUL010000004">
    <property type="protein sequence ID" value="MEL0564847.1"/>
    <property type="molecule type" value="Genomic_DNA"/>
</dbReference>
<evidence type="ECO:0000313" key="8">
    <source>
        <dbReference type="EMBL" id="MEL0564847.1"/>
    </source>
</evidence>
<dbReference type="InterPro" id="IPR000620">
    <property type="entry name" value="EamA_dom"/>
</dbReference>
<comment type="caution">
    <text evidence="8">The sequence shown here is derived from an EMBL/GenBank/DDBJ whole genome shotgun (WGS) entry which is preliminary data.</text>
</comment>
<organism evidence="8 9">
    <name type="scientific">Lactobacillus jensenii</name>
    <dbReference type="NCBI Taxonomy" id="109790"/>
    <lineage>
        <taxon>Bacteria</taxon>
        <taxon>Bacillati</taxon>
        <taxon>Bacillota</taxon>
        <taxon>Bacilli</taxon>
        <taxon>Lactobacillales</taxon>
        <taxon>Lactobacillaceae</taxon>
        <taxon>Lactobacillus</taxon>
    </lineage>
</organism>
<evidence type="ECO:0000256" key="4">
    <source>
        <dbReference type="ARBA" id="ARBA00022989"/>
    </source>
</evidence>
<dbReference type="Pfam" id="PF00892">
    <property type="entry name" value="EamA"/>
    <property type="match status" value="2"/>
</dbReference>
<feature type="transmembrane region" description="Helical" evidence="6">
    <location>
        <begin position="183"/>
        <end position="204"/>
    </location>
</feature>
<evidence type="ECO:0000256" key="2">
    <source>
        <dbReference type="ARBA" id="ARBA00007362"/>
    </source>
</evidence>
<evidence type="ECO:0000313" key="9">
    <source>
        <dbReference type="Proteomes" id="UP001385848"/>
    </source>
</evidence>
<keyword evidence="4 6" id="KW-1133">Transmembrane helix</keyword>
<dbReference type="PANTHER" id="PTHR32322:SF2">
    <property type="entry name" value="EAMA DOMAIN-CONTAINING PROTEIN"/>
    <property type="match status" value="1"/>
</dbReference>
<dbReference type="InterPro" id="IPR050638">
    <property type="entry name" value="AA-Vitamin_Transporters"/>
</dbReference>
<name>A0ABU9FH00_LACJE</name>
<feature type="transmembrane region" description="Helical" evidence="6">
    <location>
        <begin position="35"/>
        <end position="56"/>
    </location>
</feature>
<feature type="transmembrane region" description="Helical" evidence="6">
    <location>
        <begin position="131"/>
        <end position="150"/>
    </location>
</feature>
<dbReference type="InterPro" id="IPR037185">
    <property type="entry name" value="EmrE-like"/>
</dbReference>
<feature type="domain" description="EamA" evidence="7">
    <location>
        <begin position="6"/>
        <end position="145"/>
    </location>
</feature>
<evidence type="ECO:0000256" key="1">
    <source>
        <dbReference type="ARBA" id="ARBA00004127"/>
    </source>
</evidence>
<feature type="transmembrane region" description="Helical" evidence="6">
    <location>
        <begin position="224"/>
        <end position="243"/>
    </location>
</feature>
<evidence type="ECO:0000256" key="5">
    <source>
        <dbReference type="ARBA" id="ARBA00023136"/>
    </source>
</evidence>
<feature type="transmembrane region" description="Helical" evidence="6">
    <location>
        <begin position="156"/>
        <end position="176"/>
    </location>
</feature>
<dbReference type="PANTHER" id="PTHR32322">
    <property type="entry name" value="INNER MEMBRANE TRANSPORTER"/>
    <property type="match status" value="1"/>
</dbReference>
<keyword evidence="3 6" id="KW-0812">Transmembrane</keyword>
<dbReference type="Proteomes" id="UP001385848">
    <property type="component" value="Unassembled WGS sequence"/>
</dbReference>
<comment type="similarity">
    <text evidence="2">Belongs to the EamA transporter family.</text>
</comment>
<accession>A0ABU9FH00</accession>
<protein>
    <submittedName>
        <fullName evidence="8">DMT family transporter</fullName>
    </submittedName>
</protein>
<dbReference type="SUPFAM" id="SSF103481">
    <property type="entry name" value="Multidrug resistance efflux transporter EmrE"/>
    <property type="match status" value="2"/>
</dbReference>
<dbReference type="RefSeq" id="WP_315689600.1">
    <property type="nucleotide sequence ID" value="NZ_JAVTXQ010000003.1"/>
</dbReference>
<feature type="transmembrane region" description="Helical" evidence="6">
    <location>
        <begin position="250"/>
        <end position="270"/>
    </location>
</feature>
<keyword evidence="9" id="KW-1185">Reference proteome</keyword>
<evidence type="ECO:0000256" key="6">
    <source>
        <dbReference type="SAM" id="Phobius"/>
    </source>
</evidence>
<evidence type="ECO:0000256" key="3">
    <source>
        <dbReference type="ARBA" id="ARBA00022692"/>
    </source>
</evidence>
<proteinExistence type="inferred from homology"/>
<feature type="domain" description="EamA" evidence="7">
    <location>
        <begin position="159"/>
        <end position="290"/>
    </location>
</feature>